<protein>
    <submittedName>
        <fullName evidence="5">Helix-turn-helix transcriptional regulator</fullName>
    </submittedName>
</protein>
<keyword evidence="6" id="KW-1185">Reference proteome</keyword>
<keyword evidence="1" id="KW-0805">Transcription regulation</keyword>
<feature type="domain" description="HTH cro/C1-type" evidence="4">
    <location>
        <begin position="11"/>
        <end position="65"/>
    </location>
</feature>
<evidence type="ECO:0000259" key="4">
    <source>
        <dbReference type="PROSITE" id="PS50943"/>
    </source>
</evidence>
<sequence>MDVKAEYGKRVRTIRKKEGVSQESLADLAGLDRTYISDIENGKRNVSIETIFKIAEALKTPVVEFFEFNL</sequence>
<evidence type="ECO:0000313" key="6">
    <source>
        <dbReference type="Proteomes" id="UP001338309"/>
    </source>
</evidence>
<dbReference type="InterPro" id="IPR010982">
    <property type="entry name" value="Lambda_DNA-bd_dom_sf"/>
</dbReference>
<evidence type="ECO:0000313" key="5">
    <source>
        <dbReference type="EMBL" id="GMQ27464.1"/>
    </source>
</evidence>
<name>A0ABQ6PHU6_9BACT</name>
<evidence type="ECO:0000256" key="1">
    <source>
        <dbReference type="ARBA" id="ARBA00023015"/>
    </source>
</evidence>
<dbReference type="EMBL" id="BTPD01000001">
    <property type="protein sequence ID" value="GMQ27464.1"/>
    <property type="molecule type" value="Genomic_DNA"/>
</dbReference>
<accession>A0ABQ6PHU6</accession>
<gene>
    <name evidence="5" type="ORF">Aconfl_01060</name>
</gene>
<dbReference type="PANTHER" id="PTHR46797:SF23">
    <property type="entry name" value="HTH-TYPE TRANSCRIPTIONAL REGULATOR SUTR"/>
    <property type="match status" value="1"/>
</dbReference>
<keyword evidence="2" id="KW-0238">DNA-binding</keyword>
<evidence type="ECO:0000256" key="2">
    <source>
        <dbReference type="ARBA" id="ARBA00023125"/>
    </source>
</evidence>
<reference evidence="5 6" key="1">
    <citation type="submission" date="2023-08" db="EMBL/GenBank/DDBJ databases">
        <title>Draft genome sequence of Algoriphagus confluentis.</title>
        <authorList>
            <person name="Takatani N."/>
            <person name="Hosokawa M."/>
            <person name="Sawabe T."/>
        </authorList>
    </citation>
    <scope>NUCLEOTIDE SEQUENCE [LARGE SCALE GENOMIC DNA]</scope>
    <source>
        <strain evidence="5 6">NBRC 111222</strain>
    </source>
</reference>
<dbReference type="PROSITE" id="PS50943">
    <property type="entry name" value="HTH_CROC1"/>
    <property type="match status" value="1"/>
</dbReference>
<proteinExistence type="predicted"/>
<dbReference type="Pfam" id="PF01381">
    <property type="entry name" value="HTH_3"/>
    <property type="match status" value="1"/>
</dbReference>
<dbReference type="InterPro" id="IPR001387">
    <property type="entry name" value="Cro/C1-type_HTH"/>
</dbReference>
<comment type="caution">
    <text evidence="5">The sequence shown here is derived from an EMBL/GenBank/DDBJ whole genome shotgun (WGS) entry which is preliminary data.</text>
</comment>
<organism evidence="5 6">
    <name type="scientific">Algoriphagus confluentis</name>
    <dbReference type="NCBI Taxonomy" id="1697556"/>
    <lineage>
        <taxon>Bacteria</taxon>
        <taxon>Pseudomonadati</taxon>
        <taxon>Bacteroidota</taxon>
        <taxon>Cytophagia</taxon>
        <taxon>Cytophagales</taxon>
        <taxon>Cyclobacteriaceae</taxon>
        <taxon>Algoriphagus</taxon>
    </lineage>
</organism>
<dbReference type="Gene3D" id="1.10.260.40">
    <property type="entry name" value="lambda repressor-like DNA-binding domains"/>
    <property type="match status" value="1"/>
</dbReference>
<dbReference type="SMART" id="SM00530">
    <property type="entry name" value="HTH_XRE"/>
    <property type="match status" value="1"/>
</dbReference>
<dbReference type="InterPro" id="IPR050807">
    <property type="entry name" value="TransReg_Diox_bact_type"/>
</dbReference>
<evidence type="ECO:0000256" key="3">
    <source>
        <dbReference type="ARBA" id="ARBA00023163"/>
    </source>
</evidence>
<dbReference type="PANTHER" id="PTHR46797">
    <property type="entry name" value="HTH-TYPE TRANSCRIPTIONAL REGULATOR"/>
    <property type="match status" value="1"/>
</dbReference>
<dbReference type="Proteomes" id="UP001338309">
    <property type="component" value="Unassembled WGS sequence"/>
</dbReference>
<keyword evidence="3" id="KW-0804">Transcription</keyword>
<dbReference type="RefSeq" id="WP_338222283.1">
    <property type="nucleotide sequence ID" value="NZ_BTPD01000001.1"/>
</dbReference>
<dbReference type="SUPFAM" id="SSF47413">
    <property type="entry name" value="lambda repressor-like DNA-binding domains"/>
    <property type="match status" value="1"/>
</dbReference>
<dbReference type="CDD" id="cd00093">
    <property type="entry name" value="HTH_XRE"/>
    <property type="match status" value="1"/>
</dbReference>